<evidence type="ECO:0000256" key="1">
    <source>
        <dbReference type="SAM" id="MobiDB-lite"/>
    </source>
</evidence>
<sequence>MEAMKERPKTKKKKTESKKNVNAESFSVKKLSQEEKLGLSTENSHQQVTDIGNKNNSEEIAVNNFSEILCEESEMKKECTTNEKFASNKVTDSSQILKASSVLKKNLLIKVIYKTFK</sequence>
<evidence type="ECO:0000313" key="2">
    <source>
        <dbReference type="EMBL" id="GIY27748.1"/>
    </source>
</evidence>
<dbReference type="AlphaFoldDB" id="A0AAV4S0R2"/>
<evidence type="ECO:0000313" key="3">
    <source>
        <dbReference type="Proteomes" id="UP001054945"/>
    </source>
</evidence>
<gene>
    <name evidence="2" type="ORF">CEXT_442241</name>
</gene>
<reference evidence="2 3" key="1">
    <citation type="submission" date="2021-06" db="EMBL/GenBank/DDBJ databases">
        <title>Caerostris extrusa draft genome.</title>
        <authorList>
            <person name="Kono N."/>
            <person name="Arakawa K."/>
        </authorList>
    </citation>
    <scope>NUCLEOTIDE SEQUENCE [LARGE SCALE GENOMIC DNA]</scope>
</reference>
<dbReference type="EMBL" id="BPLR01008849">
    <property type="protein sequence ID" value="GIY27748.1"/>
    <property type="molecule type" value="Genomic_DNA"/>
</dbReference>
<comment type="caution">
    <text evidence="2">The sequence shown here is derived from an EMBL/GenBank/DDBJ whole genome shotgun (WGS) entry which is preliminary data.</text>
</comment>
<feature type="compositionally biased region" description="Polar residues" evidence="1">
    <location>
        <begin position="40"/>
        <end position="55"/>
    </location>
</feature>
<proteinExistence type="predicted"/>
<keyword evidence="3" id="KW-1185">Reference proteome</keyword>
<feature type="region of interest" description="Disordered" evidence="1">
    <location>
        <begin position="1"/>
        <end position="55"/>
    </location>
</feature>
<accession>A0AAV4S0R2</accession>
<organism evidence="2 3">
    <name type="scientific">Caerostris extrusa</name>
    <name type="common">Bark spider</name>
    <name type="synonym">Caerostris bankana</name>
    <dbReference type="NCBI Taxonomy" id="172846"/>
    <lineage>
        <taxon>Eukaryota</taxon>
        <taxon>Metazoa</taxon>
        <taxon>Ecdysozoa</taxon>
        <taxon>Arthropoda</taxon>
        <taxon>Chelicerata</taxon>
        <taxon>Arachnida</taxon>
        <taxon>Araneae</taxon>
        <taxon>Araneomorphae</taxon>
        <taxon>Entelegynae</taxon>
        <taxon>Araneoidea</taxon>
        <taxon>Araneidae</taxon>
        <taxon>Caerostris</taxon>
    </lineage>
</organism>
<name>A0AAV4S0R2_CAEEX</name>
<dbReference type="Proteomes" id="UP001054945">
    <property type="component" value="Unassembled WGS sequence"/>
</dbReference>
<protein>
    <submittedName>
        <fullName evidence="2">Uncharacterized protein</fullName>
    </submittedName>
</protein>